<accession>A0A2A6RQ52</accession>
<dbReference type="EMBL" id="NQWI01000001">
    <property type="protein sequence ID" value="PDW05076.1"/>
    <property type="molecule type" value="Genomic_DNA"/>
</dbReference>
<organism evidence="2 3">
    <name type="scientific">Candidatus Viridilinea mediisalina</name>
    <dbReference type="NCBI Taxonomy" id="2024553"/>
    <lineage>
        <taxon>Bacteria</taxon>
        <taxon>Bacillati</taxon>
        <taxon>Chloroflexota</taxon>
        <taxon>Chloroflexia</taxon>
        <taxon>Chloroflexales</taxon>
        <taxon>Chloroflexineae</taxon>
        <taxon>Oscillochloridaceae</taxon>
        <taxon>Candidatus Viridilinea</taxon>
    </lineage>
</organism>
<dbReference type="OrthoDB" id="9782395at2"/>
<protein>
    <recommendedName>
        <fullName evidence="1">DUF218 domain-containing protein</fullName>
    </recommendedName>
</protein>
<dbReference type="GO" id="GO:0005886">
    <property type="term" value="C:plasma membrane"/>
    <property type="evidence" value="ECO:0007669"/>
    <property type="project" value="TreeGrafter"/>
</dbReference>
<dbReference type="CDD" id="cd06259">
    <property type="entry name" value="YdcF-like"/>
    <property type="match status" value="1"/>
</dbReference>
<evidence type="ECO:0000313" key="3">
    <source>
        <dbReference type="Proteomes" id="UP000220527"/>
    </source>
</evidence>
<dbReference type="InterPro" id="IPR003848">
    <property type="entry name" value="DUF218"/>
</dbReference>
<proteinExistence type="predicted"/>
<dbReference type="RefSeq" id="WP_097642096.1">
    <property type="nucleotide sequence ID" value="NZ_NQWI01000001.1"/>
</dbReference>
<dbReference type="PANTHER" id="PTHR30336">
    <property type="entry name" value="INNER MEMBRANE PROTEIN, PROBABLE PERMEASE"/>
    <property type="match status" value="1"/>
</dbReference>
<dbReference type="Proteomes" id="UP000220527">
    <property type="component" value="Unassembled WGS sequence"/>
</dbReference>
<gene>
    <name evidence="2" type="ORF">CJ255_00345</name>
</gene>
<evidence type="ECO:0000259" key="1">
    <source>
        <dbReference type="Pfam" id="PF02698"/>
    </source>
</evidence>
<sequence>MPITIKNLRRLIALGLGLSLLVPLLALSYSHVATARFRLTNPTETPATRVAVVFGAGIRGDQPTRILAERIEGAAELYHLGRVEKLLMTGDNSRADYDEVTVMARYAERLGVPASAITRDYAGFSTYESCYRLQPIFGVEQAVLISQRYHVPRAVYTCRALGVDAVGFGVPDWGRYAPPLLVRYTLREALATVKALVDVHLTRPRPTFLGPYEGIE</sequence>
<evidence type="ECO:0000313" key="2">
    <source>
        <dbReference type="EMBL" id="PDW05076.1"/>
    </source>
</evidence>
<dbReference type="AlphaFoldDB" id="A0A2A6RQ52"/>
<dbReference type="InterPro" id="IPR051599">
    <property type="entry name" value="Cell_Envelope_Assoc"/>
</dbReference>
<reference evidence="3" key="1">
    <citation type="submission" date="2017-08" db="EMBL/GenBank/DDBJ databases">
        <authorList>
            <person name="Grouzdev D.S."/>
            <person name="Gaisin V.A."/>
            <person name="Rysina M.S."/>
            <person name="Gorlenko V.M."/>
        </authorList>
    </citation>
    <scope>NUCLEOTIDE SEQUENCE [LARGE SCALE GENOMIC DNA]</scope>
    <source>
        <strain evidence="3">Kir15-3F</strain>
    </source>
</reference>
<comment type="caution">
    <text evidence="2">The sequence shown here is derived from an EMBL/GenBank/DDBJ whole genome shotgun (WGS) entry which is preliminary data.</text>
</comment>
<dbReference type="PANTHER" id="PTHR30336:SF6">
    <property type="entry name" value="INTEGRAL MEMBRANE PROTEIN"/>
    <property type="match status" value="1"/>
</dbReference>
<dbReference type="Pfam" id="PF02698">
    <property type="entry name" value="DUF218"/>
    <property type="match status" value="1"/>
</dbReference>
<keyword evidence="3" id="KW-1185">Reference proteome</keyword>
<feature type="domain" description="DUF218" evidence="1">
    <location>
        <begin position="50"/>
        <end position="168"/>
    </location>
</feature>
<name>A0A2A6RQ52_9CHLR</name>